<keyword evidence="6" id="KW-0482">Metalloprotease</keyword>
<keyword evidence="3 7" id="KW-0732">Signal</keyword>
<proteinExistence type="predicted"/>
<dbReference type="GO" id="GO:0046872">
    <property type="term" value="F:metal ion binding"/>
    <property type="evidence" value="ECO:0007669"/>
    <property type="project" value="UniProtKB-KW"/>
</dbReference>
<dbReference type="InterPro" id="IPR011096">
    <property type="entry name" value="FTP_domain"/>
</dbReference>
<evidence type="ECO:0000256" key="7">
    <source>
        <dbReference type="SAM" id="SignalP"/>
    </source>
</evidence>
<evidence type="ECO:0000259" key="8">
    <source>
        <dbReference type="Pfam" id="PF01447"/>
    </source>
</evidence>
<evidence type="ECO:0000256" key="6">
    <source>
        <dbReference type="ARBA" id="ARBA00023049"/>
    </source>
</evidence>
<dbReference type="InterPro" id="IPR027268">
    <property type="entry name" value="Peptidase_M4/M1_CTD_sf"/>
</dbReference>
<name>A0A8J3YNY7_9ACTN</name>
<sequence length="771" mass="79125">MRRSRALAASLSASLVAGSLAAMTATTPAAAAPPTTDAADSFVSANPSALHKSPYDSLIRTGVHDGTDGLRYVSYERTHRGLPVVGGDAVVMLDAKGGVVTAVTAQSSTVDVQPTPTIGAEAAKAAVGGSGRPSLAVLAWGTPTLVWDTVVAGRTDEGAPSLRHVYVDARTGAVAGAKEGVRAGTGSGYYNGAVTFPTTGSGGSFSMADPTKPGVRCGGMNGQTYTGPDDTWGNGTGTDLETACVDVLYAMEQEWDMLGAWLDRDGVDGQGGSFPARVGMPDVNAYWWGDHTEFGHSADNQRQVTPIDVVAHEYGHAIFDNTPGGSGGTLENGGINEGTGDLFGAMTEFYANNPNDPPDFEVGEEVNLVGAGPIRYMYRPSLRGHPDCWTSNWPTNDVHAVAGPLNHWFYLLSQGSDPVGGPASPICAGGPASVTGVGIQTAAKVYYNAMLQKTSTWDYAKVRVATLTATKALFPNSCTVFDTVKSSWNAVSVPPQTGEPTCVAPPANDFTLALTPRTATVRAGSTVTATVSTAVSNGSPQTVTFSTEGLPAGTSATIDPAFVSAGGSATVSIATQTNVASGTYTITVYGTGSTGLVRSGSLVLTITGGTGCPGPGQHLGNPGFETGSTPWVTSNGGIIGAYPGQTAHSGTRFAWLRGYGAAGTDTLAQPVSLPTGCASYTLSYWLHIDTGEPASAPARDTLKVEVVSADGTVLVTLATHSNVNRVAGYTQHTLDMKPWAGQSVTLRFTATENANARQTSFVLDDTALTVG</sequence>
<feature type="signal peptide" evidence="7">
    <location>
        <begin position="1"/>
        <end position="31"/>
    </location>
</feature>
<dbReference type="Gene3D" id="1.10.390.10">
    <property type="entry name" value="Neutral Protease Domain 2"/>
    <property type="match status" value="1"/>
</dbReference>
<dbReference type="Pfam" id="PF01447">
    <property type="entry name" value="Peptidase_M4"/>
    <property type="match status" value="1"/>
</dbReference>
<dbReference type="RefSeq" id="WP_203902521.1">
    <property type="nucleotide sequence ID" value="NZ_BOPF01000024.1"/>
</dbReference>
<dbReference type="Gene3D" id="3.10.170.10">
    <property type="match status" value="1"/>
</dbReference>
<evidence type="ECO:0008006" key="13">
    <source>
        <dbReference type="Google" id="ProtNLM"/>
    </source>
</evidence>
<dbReference type="Proteomes" id="UP000619260">
    <property type="component" value="Unassembled WGS sequence"/>
</dbReference>
<dbReference type="PANTHER" id="PTHR33794:SF1">
    <property type="entry name" value="BACILLOLYSIN"/>
    <property type="match status" value="1"/>
</dbReference>
<evidence type="ECO:0000313" key="12">
    <source>
        <dbReference type="Proteomes" id="UP000619260"/>
    </source>
</evidence>
<gene>
    <name evidence="11" type="ORF">Val02_59350</name>
</gene>
<dbReference type="InterPro" id="IPR050728">
    <property type="entry name" value="Zinc_Metalloprotease_M4"/>
</dbReference>
<reference evidence="11" key="1">
    <citation type="submission" date="2021-01" db="EMBL/GenBank/DDBJ databases">
        <title>Whole genome shotgun sequence of Virgisporangium aliadipatigenens NBRC 105644.</title>
        <authorList>
            <person name="Komaki H."/>
            <person name="Tamura T."/>
        </authorList>
    </citation>
    <scope>NUCLEOTIDE SEQUENCE</scope>
    <source>
        <strain evidence="11">NBRC 105644</strain>
    </source>
</reference>
<dbReference type="EMBL" id="BOPF01000024">
    <property type="protein sequence ID" value="GIJ49049.1"/>
    <property type="molecule type" value="Genomic_DNA"/>
</dbReference>
<dbReference type="CDD" id="cd09597">
    <property type="entry name" value="M4_TLP"/>
    <property type="match status" value="1"/>
</dbReference>
<dbReference type="GO" id="GO:0006508">
    <property type="term" value="P:proteolysis"/>
    <property type="evidence" value="ECO:0007669"/>
    <property type="project" value="UniProtKB-KW"/>
</dbReference>
<evidence type="ECO:0000256" key="3">
    <source>
        <dbReference type="ARBA" id="ARBA00022729"/>
    </source>
</evidence>
<dbReference type="Gene3D" id="2.60.120.260">
    <property type="entry name" value="Galactose-binding domain-like"/>
    <property type="match status" value="1"/>
</dbReference>
<dbReference type="InterPro" id="IPR001570">
    <property type="entry name" value="Peptidase_M4_C_domain"/>
</dbReference>
<dbReference type="GO" id="GO:0004222">
    <property type="term" value="F:metalloendopeptidase activity"/>
    <property type="evidence" value="ECO:0007669"/>
    <property type="project" value="InterPro"/>
</dbReference>
<dbReference type="SUPFAM" id="SSF55486">
    <property type="entry name" value="Metalloproteases ('zincins'), catalytic domain"/>
    <property type="match status" value="1"/>
</dbReference>
<evidence type="ECO:0000256" key="4">
    <source>
        <dbReference type="ARBA" id="ARBA00022801"/>
    </source>
</evidence>
<protein>
    <recommendedName>
        <fullName evidence="13">Zn-dependent metalloprotease</fullName>
    </recommendedName>
</protein>
<evidence type="ECO:0000259" key="10">
    <source>
        <dbReference type="Pfam" id="PF07504"/>
    </source>
</evidence>
<accession>A0A8J3YNY7</accession>
<comment type="caution">
    <text evidence="11">The sequence shown here is derived from an EMBL/GenBank/DDBJ whole genome shotgun (WGS) entry which is preliminary data.</text>
</comment>
<evidence type="ECO:0000259" key="9">
    <source>
        <dbReference type="Pfam" id="PF02868"/>
    </source>
</evidence>
<keyword evidence="4" id="KW-0378">Hydrolase</keyword>
<organism evidence="11 12">
    <name type="scientific">Virgisporangium aliadipatigenens</name>
    <dbReference type="NCBI Taxonomy" id="741659"/>
    <lineage>
        <taxon>Bacteria</taxon>
        <taxon>Bacillati</taxon>
        <taxon>Actinomycetota</taxon>
        <taxon>Actinomycetes</taxon>
        <taxon>Micromonosporales</taxon>
        <taxon>Micromonosporaceae</taxon>
        <taxon>Virgisporangium</taxon>
    </lineage>
</organism>
<feature type="domain" description="FTP" evidence="10">
    <location>
        <begin position="65"/>
        <end position="100"/>
    </location>
</feature>
<dbReference type="AlphaFoldDB" id="A0A8J3YNY7"/>
<evidence type="ECO:0000313" key="11">
    <source>
        <dbReference type="EMBL" id="GIJ49049.1"/>
    </source>
</evidence>
<feature type="domain" description="Peptidase M4" evidence="8">
    <location>
        <begin position="184"/>
        <end position="319"/>
    </location>
</feature>
<evidence type="ECO:0000256" key="5">
    <source>
        <dbReference type="ARBA" id="ARBA00022833"/>
    </source>
</evidence>
<keyword evidence="1" id="KW-0645">Protease</keyword>
<dbReference type="Pfam" id="PF07504">
    <property type="entry name" value="FTP"/>
    <property type="match status" value="1"/>
</dbReference>
<keyword evidence="5" id="KW-0862">Zinc</keyword>
<evidence type="ECO:0000256" key="1">
    <source>
        <dbReference type="ARBA" id="ARBA00022670"/>
    </source>
</evidence>
<keyword evidence="12" id="KW-1185">Reference proteome</keyword>
<feature type="chain" id="PRO_5035242176" description="Zn-dependent metalloprotease" evidence="7">
    <location>
        <begin position="32"/>
        <end position="771"/>
    </location>
</feature>
<dbReference type="InterPro" id="IPR013856">
    <property type="entry name" value="Peptidase_M4_domain"/>
</dbReference>
<dbReference type="Pfam" id="PF02868">
    <property type="entry name" value="Peptidase_M4_C"/>
    <property type="match status" value="1"/>
</dbReference>
<evidence type="ECO:0000256" key="2">
    <source>
        <dbReference type="ARBA" id="ARBA00022723"/>
    </source>
</evidence>
<dbReference type="PANTHER" id="PTHR33794">
    <property type="entry name" value="BACILLOLYSIN"/>
    <property type="match status" value="1"/>
</dbReference>
<feature type="domain" description="Peptidase M4 C-terminal" evidence="9">
    <location>
        <begin position="331"/>
        <end position="493"/>
    </location>
</feature>
<keyword evidence="2" id="KW-0479">Metal-binding</keyword>